<sequence length="237" mass="25297">MWVGSHSLLPGTRFDWHEHAAHQLNWAEDGALTIGTATGTWVLPPTRALWIPAGVRHTTGSSRSTKMRSLLIHSDLVPWTVPTVIRVGPLLGPLLSYLGSSLAAGPRSRAEALLQDLLDPVPTAPIELPMPQSDRTLRIAAALQTDPADGRTLADWGRVVGASSRTLARLFGAETGLGFAEWRTRLRLTHALGLLAGGTSVTATAHLVGYSTPSAFVSAFRRTTGASPARYFTAVRA</sequence>
<dbReference type="InterPro" id="IPR011051">
    <property type="entry name" value="RmlC_Cupin_sf"/>
</dbReference>
<dbReference type="SUPFAM" id="SSF51182">
    <property type="entry name" value="RmlC-like cupins"/>
    <property type="match status" value="1"/>
</dbReference>
<dbReference type="PROSITE" id="PS00041">
    <property type="entry name" value="HTH_ARAC_FAMILY_1"/>
    <property type="match status" value="1"/>
</dbReference>
<dbReference type="GO" id="GO:0043565">
    <property type="term" value="F:sequence-specific DNA binding"/>
    <property type="evidence" value="ECO:0007669"/>
    <property type="project" value="InterPro"/>
</dbReference>
<keyword evidence="1" id="KW-0678">Repressor</keyword>
<feature type="domain" description="HTH araC/xylS-type" evidence="7">
    <location>
        <begin position="137"/>
        <end position="234"/>
    </location>
</feature>
<dbReference type="FunFam" id="1.10.10.60:FF:000132">
    <property type="entry name" value="AraC family transcriptional regulator"/>
    <property type="match status" value="1"/>
</dbReference>
<comment type="caution">
    <text evidence="8">The sequence shown here is derived from an EMBL/GenBank/DDBJ whole genome shotgun (WGS) entry which is preliminary data.</text>
</comment>
<keyword evidence="3" id="KW-0238">DNA-binding</keyword>
<name>A0A428Z6L9_KIBAR</name>
<dbReference type="SMART" id="SM00342">
    <property type="entry name" value="HTH_ARAC"/>
    <property type="match status" value="1"/>
</dbReference>
<dbReference type="PROSITE" id="PS01124">
    <property type="entry name" value="HTH_ARAC_FAMILY_2"/>
    <property type="match status" value="1"/>
</dbReference>
<dbReference type="EMBL" id="QHKI01000021">
    <property type="protein sequence ID" value="RSM82862.1"/>
    <property type="molecule type" value="Genomic_DNA"/>
</dbReference>
<dbReference type="PANTHER" id="PTHR11019">
    <property type="entry name" value="HTH-TYPE TRANSCRIPTIONAL REGULATOR NIMR"/>
    <property type="match status" value="1"/>
</dbReference>
<evidence type="ECO:0000256" key="2">
    <source>
        <dbReference type="ARBA" id="ARBA00023015"/>
    </source>
</evidence>
<dbReference type="Gene3D" id="1.10.10.60">
    <property type="entry name" value="Homeodomain-like"/>
    <property type="match status" value="1"/>
</dbReference>
<evidence type="ECO:0000256" key="1">
    <source>
        <dbReference type="ARBA" id="ARBA00022491"/>
    </source>
</evidence>
<evidence type="ECO:0000259" key="7">
    <source>
        <dbReference type="PROSITE" id="PS01124"/>
    </source>
</evidence>
<dbReference type="CDD" id="cd06124">
    <property type="entry name" value="cupin_NimR-like_N"/>
    <property type="match status" value="1"/>
</dbReference>
<dbReference type="InterPro" id="IPR014710">
    <property type="entry name" value="RmlC-like_jellyroll"/>
</dbReference>
<gene>
    <name evidence="8" type="ORF">DMH04_24665</name>
</gene>
<dbReference type="InterPro" id="IPR009057">
    <property type="entry name" value="Homeodomain-like_sf"/>
</dbReference>
<reference evidence="8 9" key="1">
    <citation type="submission" date="2018-05" db="EMBL/GenBank/DDBJ databases">
        <title>Evolution of GPA BGCs.</title>
        <authorList>
            <person name="Waglechner N."/>
            <person name="Wright G.D."/>
        </authorList>
    </citation>
    <scope>NUCLEOTIDE SEQUENCE [LARGE SCALE GENOMIC DNA]</scope>
    <source>
        <strain evidence="8 9">A82846</strain>
    </source>
</reference>
<dbReference type="InterPro" id="IPR018060">
    <property type="entry name" value="HTH_AraC"/>
</dbReference>
<evidence type="ECO:0000256" key="5">
    <source>
        <dbReference type="ARBA" id="ARBA00074140"/>
    </source>
</evidence>
<dbReference type="AlphaFoldDB" id="A0A428Z6L9"/>
<dbReference type="InterPro" id="IPR018062">
    <property type="entry name" value="HTH_AraC-typ_CS"/>
</dbReference>
<dbReference type="InterPro" id="IPR003313">
    <property type="entry name" value="AraC-bd"/>
</dbReference>
<protein>
    <recommendedName>
        <fullName evidence="5">HTH-type transcriptional regulator RipA</fullName>
    </recommendedName>
    <alternativeName>
        <fullName evidence="6">Repressor of iron proteins A</fullName>
    </alternativeName>
</protein>
<dbReference type="OrthoDB" id="2039152at2"/>
<evidence type="ECO:0000256" key="3">
    <source>
        <dbReference type="ARBA" id="ARBA00023125"/>
    </source>
</evidence>
<keyword evidence="2" id="KW-0805">Transcription regulation</keyword>
<evidence type="ECO:0000313" key="8">
    <source>
        <dbReference type="EMBL" id="RSM82862.1"/>
    </source>
</evidence>
<dbReference type="Pfam" id="PF12833">
    <property type="entry name" value="HTH_18"/>
    <property type="match status" value="1"/>
</dbReference>
<dbReference type="GO" id="GO:0003700">
    <property type="term" value="F:DNA-binding transcription factor activity"/>
    <property type="evidence" value="ECO:0007669"/>
    <property type="project" value="InterPro"/>
</dbReference>
<organism evidence="8 9">
    <name type="scientific">Kibdelosporangium aridum</name>
    <dbReference type="NCBI Taxonomy" id="2030"/>
    <lineage>
        <taxon>Bacteria</taxon>
        <taxon>Bacillati</taxon>
        <taxon>Actinomycetota</taxon>
        <taxon>Actinomycetes</taxon>
        <taxon>Pseudonocardiales</taxon>
        <taxon>Pseudonocardiaceae</taxon>
        <taxon>Kibdelosporangium</taxon>
    </lineage>
</organism>
<evidence type="ECO:0000256" key="4">
    <source>
        <dbReference type="ARBA" id="ARBA00023163"/>
    </source>
</evidence>
<dbReference type="Proteomes" id="UP000287547">
    <property type="component" value="Unassembled WGS sequence"/>
</dbReference>
<keyword evidence="4" id="KW-0804">Transcription</keyword>
<dbReference type="Pfam" id="PF02311">
    <property type="entry name" value="AraC_binding"/>
    <property type="match status" value="1"/>
</dbReference>
<evidence type="ECO:0000256" key="6">
    <source>
        <dbReference type="ARBA" id="ARBA00079449"/>
    </source>
</evidence>
<dbReference type="PANTHER" id="PTHR11019:SF199">
    <property type="entry name" value="HTH-TYPE TRANSCRIPTIONAL REGULATOR NIMR"/>
    <property type="match status" value="1"/>
</dbReference>
<proteinExistence type="predicted"/>
<evidence type="ECO:0000313" key="9">
    <source>
        <dbReference type="Proteomes" id="UP000287547"/>
    </source>
</evidence>
<dbReference type="SUPFAM" id="SSF46689">
    <property type="entry name" value="Homeodomain-like"/>
    <property type="match status" value="1"/>
</dbReference>
<accession>A0A428Z6L9</accession>
<dbReference type="Gene3D" id="2.60.120.10">
    <property type="entry name" value="Jelly Rolls"/>
    <property type="match status" value="1"/>
</dbReference>